<evidence type="ECO:0000313" key="2">
    <source>
        <dbReference type="EMBL" id="HJE22433.1"/>
    </source>
</evidence>
<organism evidence="2 3">
    <name type="scientific">Methylorubrum populi</name>
    <dbReference type="NCBI Taxonomy" id="223967"/>
    <lineage>
        <taxon>Bacteria</taxon>
        <taxon>Pseudomonadati</taxon>
        <taxon>Pseudomonadota</taxon>
        <taxon>Alphaproteobacteria</taxon>
        <taxon>Hyphomicrobiales</taxon>
        <taxon>Methylobacteriaceae</taxon>
        <taxon>Methylorubrum</taxon>
    </lineage>
</organism>
<dbReference type="EMBL" id="DYYG01000008">
    <property type="protein sequence ID" value="HJE22433.1"/>
    <property type="molecule type" value="Genomic_DNA"/>
</dbReference>
<dbReference type="Gene3D" id="3.40.50.2000">
    <property type="entry name" value="Glycogen Phosphorylase B"/>
    <property type="match status" value="1"/>
</dbReference>
<dbReference type="SUPFAM" id="SSF53756">
    <property type="entry name" value="UDP-Glycosyltransferase/glycogen phosphorylase"/>
    <property type="match status" value="1"/>
</dbReference>
<dbReference type="AlphaFoldDB" id="A0A921JDZ4"/>
<dbReference type="Proteomes" id="UP000742631">
    <property type="component" value="Unassembled WGS sequence"/>
</dbReference>
<dbReference type="Pfam" id="PF04101">
    <property type="entry name" value="Glyco_tran_28_C"/>
    <property type="match status" value="1"/>
</dbReference>
<sequence length="349" mass="36712">MTRPVGYYVHHQGAGHWQRAVALARALGALGRPCTLIGTFAGLDISDAPGPVLDLPDDRLDRDFDGRDGAAERPDCFHYVPLNHPGIRRRMGRIAAWAVESDPALMIVDVSAEVALFARLLSVPSLVVRLSGTRTDPAHLAAFRAASRLLAPFPEALDGGDVPDWVRAKTLYGGFLGTAPTTAAPDEDGRIVVVFGRGGEGGDGPALAQAAAAVPDRDWHVLGPVTGLDAGPTNLHLHGWVADVRPHLAPASLVIGGAGDGLVTAVASLGKRFLCLPEPRAYDEQEAKAVALERLGAAIVHRGWPTPSAWPRLVAQGLALDPDLVRALADPDALPRTAEAIEALCREVG</sequence>
<proteinExistence type="predicted"/>
<accession>A0A921JDZ4</accession>
<evidence type="ECO:0000259" key="1">
    <source>
        <dbReference type="Pfam" id="PF04101"/>
    </source>
</evidence>
<reference evidence="2" key="1">
    <citation type="journal article" date="2021" name="PeerJ">
        <title>Extensive microbial diversity within the chicken gut microbiome revealed by metagenomics and culture.</title>
        <authorList>
            <person name="Gilroy R."/>
            <person name="Ravi A."/>
            <person name="Getino M."/>
            <person name="Pursley I."/>
            <person name="Horton D.L."/>
            <person name="Alikhan N.F."/>
            <person name="Baker D."/>
            <person name="Gharbi K."/>
            <person name="Hall N."/>
            <person name="Watson M."/>
            <person name="Adriaenssens E.M."/>
            <person name="Foster-Nyarko E."/>
            <person name="Jarju S."/>
            <person name="Secka A."/>
            <person name="Antonio M."/>
            <person name="Oren A."/>
            <person name="Chaudhuri R.R."/>
            <person name="La Ragione R."/>
            <person name="Hildebrand F."/>
            <person name="Pallen M.J."/>
        </authorList>
    </citation>
    <scope>NUCLEOTIDE SEQUENCE</scope>
    <source>
        <strain evidence="2">316</strain>
    </source>
</reference>
<comment type="caution">
    <text evidence="2">The sequence shown here is derived from an EMBL/GenBank/DDBJ whole genome shotgun (WGS) entry which is preliminary data.</text>
</comment>
<evidence type="ECO:0000313" key="3">
    <source>
        <dbReference type="Proteomes" id="UP000742631"/>
    </source>
</evidence>
<reference evidence="2" key="2">
    <citation type="submission" date="2021-09" db="EMBL/GenBank/DDBJ databases">
        <authorList>
            <person name="Gilroy R."/>
        </authorList>
    </citation>
    <scope>NUCLEOTIDE SEQUENCE</scope>
    <source>
        <strain evidence="2">316</strain>
    </source>
</reference>
<name>A0A921JDZ4_9HYPH</name>
<dbReference type="PANTHER" id="PTHR21015:SF22">
    <property type="entry name" value="GLYCOSYLTRANSFERASE"/>
    <property type="match status" value="1"/>
</dbReference>
<feature type="domain" description="Glycosyl transferase family 28 C-terminal" evidence="1">
    <location>
        <begin position="243"/>
        <end position="302"/>
    </location>
</feature>
<dbReference type="PANTHER" id="PTHR21015">
    <property type="entry name" value="UDP-N-ACETYLGLUCOSAMINE--N-ACETYLMURAMYL-(PENTAPEPTIDE) PYROPHOSPHORYL-UNDECAPRENOL N-ACETYLGLUCOSAMINE TRANSFERASE 1"/>
    <property type="match status" value="1"/>
</dbReference>
<protein>
    <submittedName>
        <fullName evidence="2">Glycosyltransferase</fullName>
    </submittedName>
</protein>
<dbReference type="GO" id="GO:0016758">
    <property type="term" value="F:hexosyltransferase activity"/>
    <property type="evidence" value="ECO:0007669"/>
    <property type="project" value="InterPro"/>
</dbReference>
<dbReference type="InterPro" id="IPR007235">
    <property type="entry name" value="Glyco_trans_28_C"/>
</dbReference>
<gene>
    <name evidence="2" type="ORF">K8W01_02075</name>
</gene>